<evidence type="ECO:0000313" key="2">
    <source>
        <dbReference type="Proteomes" id="UP000663419"/>
    </source>
</evidence>
<dbReference type="EMBL" id="CP069106">
    <property type="protein sequence ID" value="QSS56051.1"/>
    <property type="molecule type" value="Genomic_DNA"/>
</dbReference>
<gene>
    <name evidence="1" type="ORF">I7I53_04143</name>
</gene>
<protein>
    <submittedName>
        <fullName evidence="1">Uncharacterized protein</fullName>
    </submittedName>
</protein>
<dbReference type="VEuPathDB" id="FungiDB:I7I53_04143"/>
<sequence>MSVIIVAASICAHLIYRSIPLSTTSLSIHSDGLHKVLPFRLKHERKRQSRYYKVPDSRES</sequence>
<organism evidence="1 2">
    <name type="scientific">Ajellomyces capsulatus (strain H88)</name>
    <name type="common">Darling's disease fungus</name>
    <name type="synonym">Histoplasma capsulatum</name>
    <dbReference type="NCBI Taxonomy" id="544711"/>
    <lineage>
        <taxon>Eukaryota</taxon>
        <taxon>Fungi</taxon>
        <taxon>Dikarya</taxon>
        <taxon>Ascomycota</taxon>
        <taxon>Pezizomycotina</taxon>
        <taxon>Eurotiomycetes</taxon>
        <taxon>Eurotiomycetidae</taxon>
        <taxon>Onygenales</taxon>
        <taxon>Ajellomycetaceae</taxon>
        <taxon>Histoplasma</taxon>
    </lineage>
</organism>
<dbReference type="AlphaFoldDB" id="A0A8A1LQI0"/>
<evidence type="ECO:0000313" key="1">
    <source>
        <dbReference type="EMBL" id="QSS56051.1"/>
    </source>
</evidence>
<name>A0A8A1LQI0_AJEC8</name>
<dbReference type="Proteomes" id="UP000663419">
    <property type="component" value="Chromosome 5"/>
</dbReference>
<reference evidence="1" key="1">
    <citation type="submission" date="2021-01" db="EMBL/GenBank/DDBJ databases">
        <title>Chromosome-level genome assembly of a human fungal pathogen reveals clustering of transcriptionally co-regulated genes.</title>
        <authorList>
            <person name="Voorhies M."/>
            <person name="Cohen S."/>
            <person name="Shea T.P."/>
            <person name="Petrus S."/>
            <person name="Munoz J.F."/>
            <person name="Poplawski S."/>
            <person name="Goldman W.E."/>
            <person name="Michael T."/>
            <person name="Cuomo C.A."/>
            <person name="Sil A."/>
            <person name="Beyhan S."/>
        </authorList>
    </citation>
    <scope>NUCLEOTIDE SEQUENCE</scope>
    <source>
        <strain evidence="1">H88</strain>
    </source>
</reference>
<proteinExistence type="predicted"/>
<accession>A0A8A1LQI0</accession>